<reference evidence="1 2" key="1">
    <citation type="submission" date="2021-04" db="EMBL/GenBank/DDBJ databases">
        <authorList>
            <person name="Bliznina A."/>
        </authorList>
    </citation>
    <scope>NUCLEOTIDE SEQUENCE [LARGE SCALE GENOMIC DNA]</scope>
</reference>
<dbReference type="Proteomes" id="UP001158576">
    <property type="component" value="Chromosome XSR"/>
</dbReference>
<dbReference type="EMBL" id="OU015569">
    <property type="protein sequence ID" value="CAG5098423.1"/>
    <property type="molecule type" value="Genomic_DNA"/>
</dbReference>
<evidence type="ECO:0000313" key="2">
    <source>
        <dbReference type="Proteomes" id="UP001158576"/>
    </source>
</evidence>
<protein>
    <submittedName>
        <fullName evidence="1">Oidioi.mRNA.OKI2018_I69.XSR.g15654.t1.cds</fullName>
    </submittedName>
</protein>
<accession>A0ABN7SHJ2</accession>
<name>A0ABN7SHJ2_OIKDI</name>
<proteinExistence type="predicted"/>
<keyword evidence="2" id="KW-1185">Reference proteome</keyword>
<organism evidence="1 2">
    <name type="scientific">Oikopleura dioica</name>
    <name type="common">Tunicate</name>
    <dbReference type="NCBI Taxonomy" id="34765"/>
    <lineage>
        <taxon>Eukaryota</taxon>
        <taxon>Metazoa</taxon>
        <taxon>Chordata</taxon>
        <taxon>Tunicata</taxon>
        <taxon>Appendicularia</taxon>
        <taxon>Copelata</taxon>
        <taxon>Oikopleuridae</taxon>
        <taxon>Oikopleura</taxon>
    </lineage>
</organism>
<sequence>MRLTSVLALLSTSDAMQFDFEELKAFFHDSLGIDAGDYFEENAQIGTQLTSANSGCNTENLQKKGTLECKNYDLAADGFVDHNTVCNWKCLEEGKILKSKGQLTCVDGQWEGTRSPNCVEPCAWRALKLATSAEWKTCKEDDSFGMPSYVCQPFETRRARARCSCRDSRKSGKCEWKVKQA</sequence>
<evidence type="ECO:0000313" key="1">
    <source>
        <dbReference type="EMBL" id="CAG5098423.1"/>
    </source>
</evidence>
<gene>
    <name evidence="1" type="ORF">OKIOD_LOCUS7212</name>
</gene>